<keyword evidence="2" id="KW-1185">Reference proteome</keyword>
<evidence type="ECO:0000313" key="2">
    <source>
        <dbReference type="Proteomes" id="UP000799755"/>
    </source>
</evidence>
<reference evidence="1" key="1">
    <citation type="journal article" date="2020" name="Stud. Mycol.">
        <title>101 Dothideomycetes genomes: a test case for predicting lifestyles and emergence of pathogens.</title>
        <authorList>
            <person name="Haridas S."/>
            <person name="Albert R."/>
            <person name="Binder M."/>
            <person name="Bloem J."/>
            <person name="Labutti K."/>
            <person name="Salamov A."/>
            <person name="Andreopoulos B."/>
            <person name="Baker S."/>
            <person name="Barry K."/>
            <person name="Bills G."/>
            <person name="Bluhm B."/>
            <person name="Cannon C."/>
            <person name="Castanera R."/>
            <person name="Culley D."/>
            <person name="Daum C."/>
            <person name="Ezra D."/>
            <person name="Gonzalez J."/>
            <person name="Henrissat B."/>
            <person name="Kuo A."/>
            <person name="Liang C."/>
            <person name="Lipzen A."/>
            <person name="Lutzoni F."/>
            <person name="Magnuson J."/>
            <person name="Mondo S."/>
            <person name="Nolan M."/>
            <person name="Ohm R."/>
            <person name="Pangilinan J."/>
            <person name="Park H.-J."/>
            <person name="Ramirez L."/>
            <person name="Alfaro M."/>
            <person name="Sun H."/>
            <person name="Tritt A."/>
            <person name="Yoshinaga Y."/>
            <person name="Zwiers L.-H."/>
            <person name="Turgeon B."/>
            <person name="Goodwin S."/>
            <person name="Spatafora J."/>
            <person name="Crous P."/>
            <person name="Grigoriev I."/>
        </authorList>
    </citation>
    <scope>NUCLEOTIDE SEQUENCE</scope>
    <source>
        <strain evidence="1">ATCC 200398</strain>
    </source>
</reference>
<comment type="caution">
    <text evidence="1">The sequence shown here is derived from an EMBL/GenBank/DDBJ whole genome shotgun (WGS) entry which is preliminary data.</text>
</comment>
<name>A0ACB6RB97_9PLEO</name>
<gene>
    <name evidence="1" type="ORF">BDR25DRAFT_350036</name>
</gene>
<proteinExistence type="predicted"/>
<sequence length="505" mass="56071">MTNPALAEGSKDLGSESNRSRDEKNFLRTPSVEFQKGWNMREESCRREAIESIAFESGEGVGCPGAGVRTGSDRFLSSNQDTYDWSPQKIVRRAIVERCMVDIKQSAWSGTVMGVPGRKERQALSESHLGLLGEHGPMLKAGKDDAEERPLTRFIYSSGGSGKRGGTHFVYVEYPYQPPNVFRDQHVLSSDWARVGVVGEEETTVRKEGSVRSDHVDLINSNPWKFQSYLLSYGACTLQKLPVRQALSCQLWFNRGAKVEAVPTLAAVQRLMQPSRRIRRPEIYETVAGRVTTMATRVQEKKRSVQSSEGRSCSSRTDANAKAIERQSLLRLLSQSSVYPSPVAAAGCCYFEAPRLTEVVFPAKASKWRCREGRGTAAARGSQKQAVARERGASARQAQSSEYLTRMWSASNRGPRGESRFLQLGPDMEPTALHCAERPSSPIPPPIPTANKCLYPTPAAPMRSRPWHSFYCEFFAHRYLILTPASCEPTTILHDSTTARSKLSA</sequence>
<protein>
    <submittedName>
        <fullName evidence="1">Uncharacterized protein</fullName>
    </submittedName>
</protein>
<organism evidence="1 2">
    <name type="scientific">Lindgomyces ingoldianus</name>
    <dbReference type="NCBI Taxonomy" id="673940"/>
    <lineage>
        <taxon>Eukaryota</taxon>
        <taxon>Fungi</taxon>
        <taxon>Dikarya</taxon>
        <taxon>Ascomycota</taxon>
        <taxon>Pezizomycotina</taxon>
        <taxon>Dothideomycetes</taxon>
        <taxon>Pleosporomycetidae</taxon>
        <taxon>Pleosporales</taxon>
        <taxon>Lindgomycetaceae</taxon>
        <taxon>Lindgomyces</taxon>
    </lineage>
</organism>
<dbReference type="EMBL" id="MU003495">
    <property type="protein sequence ID" value="KAF2475746.1"/>
    <property type="molecule type" value="Genomic_DNA"/>
</dbReference>
<dbReference type="Proteomes" id="UP000799755">
    <property type="component" value="Unassembled WGS sequence"/>
</dbReference>
<evidence type="ECO:0000313" key="1">
    <source>
        <dbReference type="EMBL" id="KAF2475746.1"/>
    </source>
</evidence>
<accession>A0ACB6RB97</accession>